<dbReference type="OrthoDB" id="9873342at2"/>
<dbReference type="EMBL" id="WNKU01000007">
    <property type="protein sequence ID" value="MTV48923.1"/>
    <property type="molecule type" value="Genomic_DNA"/>
</dbReference>
<protein>
    <submittedName>
        <fullName evidence="2">Uncharacterized protein</fullName>
    </submittedName>
</protein>
<sequence>MPEVANSETEKEIPKRIPYQKTLAVLSILGLTLTALGCDSDPPPPADDQTAYSDDGVVMEEEEDDDDLFIYHGGSYYPYRSFTGSWDGATMVSRKNGTYVPYTGAKHPPSWNSNPGYVKPTTSQGTGNVVRKSSGSSSSSSGSIFGSGGSKSSFGSSSSGARGSSGSGSSSSGG</sequence>
<organism evidence="2 3">
    <name type="scientific">Heliobacterium mobile</name>
    <name type="common">Heliobacillus mobilis</name>
    <dbReference type="NCBI Taxonomy" id="28064"/>
    <lineage>
        <taxon>Bacteria</taxon>
        <taxon>Bacillati</taxon>
        <taxon>Bacillota</taxon>
        <taxon>Clostridia</taxon>
        <taxon>Eubacteriales</taxon>
        <taxon>Heliobacteriaceae</taxon>
        <taxon>Heliobacterium</taxon>
    </lineage>
</organism>
<dbReference type="Proteomes" id="UP000430670">
    <property type="component" value="Unassembled WGS sequence"/>
</dbReference>
<feature type="compositionally biased region" description="Gly residues" evidence="1">
    <location>
        <begin position="163"/>
        <end position="174"/>
    </location>
</feature>
<dbReference type="RefSeq" id="WP_155476026.1">
    <property type="nucleotide sequence ID" value="NZ_WNKU01000007.1"/>
</dbReference>
<feature type="compositionally biased region" description="Polar residues" evidence="1">
    <location>
        <begin position="110"/>
        <end position="127"/>
    </location>
</feature>
<reference evidence="2 3" key="1">
    <citation type="submission" date="2019-11" db="EMBL/GenBank/DDBJ databases">
        <title>Whole-genome sequence of a the green, strictly anaerobic photosynthetic bacterium Heliobacillus mobilis DSM 6151.</title>
        <authorList>
            <person name="Kyndt J.A."/>
            <person name="Meyer T.E."/>
        </authorList>
    </citation>
    <scope>NUCLEOTIDE SEQUENCE [LARGE SCALE GENOMIC DNA]</scope>
    <source>
        <strain evidence="2 3">DSM 6151</strain>
    </source>
</reference>
<proteinExistence type="predicted"/>
<comment type="caution">
    <text evidence="2">The sequence shown here is derived from an EMBL/GenBank/DDBJ whole genome shotgun (WGS) entry which is preliminary data.</text>
</comment>
<gene>
    <name evidence="2" type="ORF">GJ688_07995</name>
</gene>
<feature type="region of interest" description="Disordered" evidence="1">
    <location>
        <begin position="98"/>
        <end position="174"/>
    </location>
</feature>
<evidence type="ECO:0000313" key="2">
    <source>
        <dbReference type="EMBL" id="MTV48923.1"/>
    </source>
</evidence>
<dbReference type="AlphaFoldDB" id="A0A6I3SJA4"/>
<evidence type="ECO:0000313" key="3">
    <source>
        <dbReference type="Proteomes" id="UP000430670"/>
    </source>
</evidence>
<name>A0A6I3SJA4_HELMO</name>
<accession>A0A6I3SJA4</accession>
<evidence type="ECO:0000256" key="1">
    <source>
        <dbReference type="SAM" id="MobiDB-lite"/>
    </source>
</evidence>
<feature type="compositionally biased region" description="Low complexity" evidence="1">
    <location>
        <begin position="133"/>
        <end position="162"/>
    </location>
</feature>
<keyword evidence="3" id="KW-1185">Reference proteome</keyword>